<gene>
    <name evidence="6" type="ORF">WG926_13640</name>
</gene>
<evidence type="ECO:0000259" key="5">
    <source>
        <dbReference type="PROSITE" id="PS01124"/>
    </source>
</evidence>
<evidence type="ECO:0000313" key="7">
    <source>
        <dbReference type="Proteomes" id="UP001413721"/>
    </source>
</evidence>
<dbReference type="Gene3D" id="1.10.10.60">
    <property type="entry name" value="Homeodomain-like"/>
    <property type="match status" value="1"/>
</dbReference>
<keyword evidence="2" id="KW-0238">DNA-binding</keyword>
<evidence type="ECO:0000256" key="3">
    <source>
        <dbReference type="ARBA" id="ARBA00023159"/>
    </source>
</evidence>
<evidence type="ECO:0000256" key="4">
    <source>
        <dbReference type="ARBA" id="ARBA00023163"/>
    </source>
</evidence>
<dbReference type="PANTHER" id="PTHR11019:SF199">
    <property type="entry name" value="HTH-TYPE TRANSCRIPTIONAL REGULATOR NIMR"/>
    <property type="match status" value="1"/>
</dbReference>
<dbReference type="SUPFAM" id="SSF51182">
    <property type="entry name" value="RmlC-like cupins"/>
    <property type="match status" value="1"/>
</dbReference>
<feature type="domain" description="HTH araC/xylS-type" evidence="5">
    <location>
        <begin position="233"/>
        <end position="330"/>
    </location>
</feature>
<keyword evidence="1" id="KW-0805">Transcription regulation</keyword>
<dbReference type="InterPro" id="IPR020449">
    <property type="entry name" value="Tscrpt_reg_AraC-type_HTH"/>
</dbReference>
<dbReference type="EMBL" id="JBBKTW010000004">
    <property type="protein sequence ID" value="MEN2989351.1"/>
    <property type="molecule type" value="Genomic_DNA"/>
</dbReference>
<organism evidence="6 7">
    <name type="scientific">Tistrella arctica</name>
    <dbReference type="NCBI Taxonomy" id="3133430"/>
    <lineage>
        <taxon>Bacteria</taxon>
        <taxon>Pseudomonadati</taxon>
        <taxon>Pseudomonadota</taxon>
        <taxon>Alphaproteobacteria</taxon>
        <taxon>Geminicoccales</taxon>
        <taxon>Geminicoccaceae</taxon>
        <taxon>Tistrella</taxon>
    </lineage>
</organism>
<dbReference type="InterPro" id="IPR018060">
    <property type="entry name" value="HTH_AraC"/>
</dbReference>
<dbReference type="Pfam" id="PF12833">
    <property type="entry name" value="HTH_18"/>
    <property type="match status" value="1"/>
</dbReference>
<dbReference type="CDD" id="cd06124">
    <property type="entry name" value="cupin_NimR-like_N"/>
    <property type="match status" value="1"/>
</dbReference>
<dbReference type="PANTHER" id="PTHR11019">
    <property type="entry name" value="HTH-TYPE TRANSCRIPTIONAL REGULATOR NIMR"/>
    <property type="match status" value="1"/>
</dbReference>
<reference evidence="6 7" key="1">
    <citation type="submission" date="2024-03" db="EMBL/GenBank/DDBJ databases">
        <title>High-quality draft genome sequencing of Tistrella sp. BH-R2-4.</title>
        <authorList>
            <person name="Dong C."/>
        </authorList>
    </citation>
    <scope>NUCLEOTIDE SEQUENCE [LARGE SCALE GENOMIC DNA]</scope>
    <source>
        <strain evidence="6 7">BH-R2-4</strain>
    </source>
</reference>
<dbReference type="Gene3D" id="2.60.120.10">
    <property type="entry name" value="Jelly Rolls"/>
    <property type="match status" value="1"/>
</dbReference>
<dbReference type="PROSITE" id="PS01124">
    <property type="entry name" value="HTH_ARAC_FAMILY_2"/>
    <property type="match status" value="1"/>
</dbReference>
<protein>
    <submittedName>
        <fullName evidence="6">Helix-turn-helix transcriptional regulator</fullName>
    </submittedName>
</protein>
<sequence length="339" mass="37174">MKLLAENNIASASAFTVGLRKTWEIISAIADRAFSIDLFADDTMLMRASIAALQGQVNSVFCQKISKSGQSMRLSRSAVSVFDPDLTDRPAIARQLDFADHEAEVPMHVHRKGQLILALHGAVTCTADNEIWIVPPNCGVWIPGGVPHSARATANARLNYLFVEPGVATLPEDCCTLSISPMIGEMVERLAQEPADYPLEGHASRLARVALDELAEMPRERFNLPISRHPKIRAIADALTVEPSDRSTSAEWAKRVAMSERSLARLMVRETGLTFGRWRQQLHLVVALRELASGATVQNVAAELGYDSVNAFITMFKKALGSTPAQYFAQRRATRLTAP</sequence>
<dbReference type="InterPro" id="IPR014710">
    <property type="entry name" value="RmlC-like_jellyroll"/>
</dbReference>
<dbReference type="SUPFAM" id="SSF46689">
    <property type="entry name" value="Homeodomain-like"/>
    <property type="match status" value="1"/>
</dbReference>
<comment type="caution">
    <text evidence="6">The sequence shown here is derived from an EMBL/GenBank/DDBJ whole genome shotgun (WGS) entry which is preliminary data.</text>
</comment>
<evidence type="ECO:0000313" key="6">
    <source>
        <dbReference type="EMBL" id="MEN2989351.1"/>
    </source>
</evidence>
<dbReference type="PRINTS" id="PR00032">
    <property type="entry name" value="HTHARAC"/>
</dbReference>
<dbReference type="InterPro" id="IPR011051">
    <property type="entry name" value="RmlC_Cupin_sf"/>
</dbReference>
<name>A0ABU9YKM3_9PROT</name>
<keyword evidence="3" id="KW-0010">Activator</keyword>
<evidence type="ECO:0000256" key="2">
    <source>
        <dbReference type="ARBA" id="ARBA00023125"/>
    </source>
</evidence>
<dbReference type="SMART" id="SM00342">
    <property type="entry name" value="HTH_ARAC"/>
    <property type="match status" value="1"/>
</dbReference>
<proteinExistence type="predicted"/>
<evidence type="ECO:0000256" key="1">
    <source>
        <dbReference type="ARBA" id="ARBA00023015"/>
    </source>
</evidence>
<dbReference type="InterPro" id="IPR009057">
    <property type="entry name" value="Homeodomain-like_sf"/>
</dbReference>
<dbReference type="InterPro" id="IPR003313">
    <property type="entry name" value="AraC-bd"/>
</dbReference>
<keyword evidence="4" id="KW-0804">Transcription</keyword>
<dbReference type="Proteomes" id="UP001413721">
    <property type="component" value="Unassembled WGS sequence"/>
</dbReference>
<accession>A0ABU9YKM3</accession>
<dbReference type="Pfam" id="PF02311">
    <property type="entry name" value="AraC_binding"/>
    <property type="match status" value="1"/>
</dbReference>
<keyword evidence="7" id="KW-1185">Reference proteome</keyword>